<dbReference type="Proteomes" id="UP000829398">
    <property type="component" value="Chromosome 3"/>
</dbReference>
<evidence type="ECO:0000313" key="2">
    <source>
        <dbReference type="Proteomes" id="UP000829398"/>
    </source>
</evidence>
<comment type="caution">
    <text evidence="1">The sequence shown here is derived from an EMBL/GenBank/DDBJ whole genome shotgun (WGS) entry which is preliminary data.</text>
</comment>
<evidence type="ECO:0000313" key="1">
    <source>
        <dbReference type="EMBL" id="KAH9781989.1"/>
    </source>
</evidence>
<reference evidence="2" key="1">
    <citation type="journal article" date="2023" name="Hortic. Res.">
        <title>A chromosome-level phased genome enabling allele-level studies in sweet orange: a case study on citrus Huanglongbing tolerance.</title>
        <authorList>
            <person name="Wu B."/>
            <person name="Yu Q."/>
            <person name="Deng Z."/>
            <person name="Duan Y."/>
            <person name="Luo F."/>
            <person name="Gmitter F. Jr."/>
        </authorList>
    </citation>
    <scope>NUCLEOTIDE SEQUENCE [LARGE SCALE GENOMIC DNA]</scope>
    <source>
        <strain evidence="2">cv. Valencia</strain>
    </source>
</reference>
<gene>
    <name evidence="1" type="ORF">KPL71_008702</name>
</gene>
<keyword evidence="2" id="KW-1185">Reference proteome</keyword>
<accession>A0ACB8M8L1</accession>
<organism evidence="1 2">
    <name type="scientific">Citrus sinensis</name>
    <name type="common">Sweet orange</name>
    <name type="synonym">Citrus aurantium var. sinensis</name>
    <dbReference type="NCBI Taxonomy" id="2711"/>
    <lineage>
        <taxon>Eukaryota</taxon>
        <taxon>Viridiplantae</taxon>
        <taxon>Streptophyta</taxon>
        <taxon>Embryophyta</taxon>
        <taxon>Tracheophyta</taxon>
        <taxon>Spermatophyta</taxon>
        <taxon>Magnoliopsida</taxon>
        <taxon>eudicotyledons</taxon>
        <taxon>Gunneridae</taxon>
        <taxon>Pentapetalae</taxon>
        <taxon>rosids</taxon>
        <taxon>malvids</taxon>
        <taxon>Sapindales</taxon>
        <taxon>Rutaceae</taxon>
        <taxon>Aurantioideae</taxon>
        <taxon>Citrus</taxon>
    </lineage>
</organism>
<name>A0ACB8M8L1_CITSI</name>
<sequence length="550" mass="64220">MATQNDSTFREGQSTTRPPFFDRNDYPYWKIRMRIYLQALDYEIWEIVYDGPFMPLTKNEVGEDIPKPSREWNELEKRKASLNSKAMNALFCALDKKEFHRVSSCESANEIWHKLEVVYEGTNQVKESKISRYTRQYELFQMEQNESVYSMYTRFTDIVNTLGALGKTFSNSEKVKKIIRSLPKEWRPKRTVIEEFKYLNILPIDDLIGSFISYEEDLAAERGNEEKKKIIALKVTKYESDGESEPDDEELAMLARRFRKFFKKTGDRRKFRNFKNQKEKKEVIICYECKKSGHIRSECPLLNKLKKKAMVATWDDSDEDSSDEEESQEVSNLALMAIGDDDDLNEVSDPTYDDLYDACKEMYDELMKIGKKNACLKKKLLELTNEKNVMQKCNDSLNEKIKGLELENKTLHNRVALSNEKPSTSHEHLKPHVDDLKKENEMLKKKNIELSDVVLKFTNGQKMLDNMVNSKKCVFDKEGLGYKPNLKQKYCKNFFVKATSTSDHKIVCHYCNQNGNMKYRCPVKRNAYYGVKCIWVPKGTVANAQGPKKV</sequence>
<proteinExistence type="predicted"/>
<dbReference type="EMBL" id="CM039172">
    <property type="protein sequence ID" value="KAH9781989.1"/>
    <property type="molecule type" value="Genomic_DNA"/>
</dbReference>
<protein>
    <submittedName>
        <fullName evidence="1">Uncharacterized protein</fullName>
    </submittedName>
</protein>